<dbReference type="STRING" id="252740.A0A423VEE6"/>
<dbReference type="SUPFAM" id="SSF103473">
    <property type="entry name" value="MFS general substrate transporter"/>
    <property type="match status" value="1"/>
</dbReference>
<comment type="caution">
    <text evidence="7">The sequence shown here is derived from an EMBL/GenBank/DDBJ whole genome shotgun (WGS) entry which is preliminary data.</text>
</comment>
<sequence length="800" mass="87581">MLSVSAFLNKYAYHESGLASLWTTGRDAWLIIFARCCRMVAYGASSLILALFFNELHVSDSRIGLFLTLTLVGDVFLSLVISLIADRVGRRRTLLFGAGLMMLAGLTFALSENYWVLLPAAVVGVLSATGGDTGPFRAIEESTLSELTVPTTRADVLSWYITTAALGSALGTAAAGRMVEWLTAKDGWSLLDAYHVCFGVYAMMGGMASLATLSLSGKCELKPTTIVKEHETGEAAERLLDGHELGPVDIDHQALDGAKEPKPEPKASKIARISKETRSIMYALWFLLMVDSLADGMVSMSLTAYYMDEKFHLSKSTLGDVLSASYFLAACSTVFAGPLSRHIGLVNTMVITHIPSSAAVLFFPAPRSEWLTFALLLLRVGLNNMDQAPRAALIAAVVKPEERTAVMGITSTLRTLANVTGPSFTGLLADSNKFWIAFVVGGALRLAYDVGLFVMFINIQLYKHEPVQVPPTLSFIVSLAMAEIAAAFPTAGGIYFWSYALGGKKYGPILSWMTAWWNWVGWVCVVPGVQQGATNFLLSALEIKYPNLSVLTQGWFAWLLTAIGMVFAMLPNILSQRVLRLYFRFAVFIFFVLFAFYWIWFPIKAAGKFQSASGVFDRFYNGINEGSEKQASDSYAWVIGILFGAWEFYGYDSSAHLAEETHEASDTVAKGIWAATLCAWLLSVPTLIMVLFCMQDFDAIISANYTNNWAEYLIQLLGEDAAVAVLAILWIDSTCATASCFMSAQRETLNYAPICIGIITIVSLIGWILPFGLGGRHWFTGPKRTLSETVCGEREEVKEK</sequence>
<keyword evidence="4 5" id="KW-0472">Membrane</keyword>
<evidence type="ECO:0000256" key="3">
    <source>
        <dbReference type="ARBA" id="ARBA00022989"/>
    </source>
</evidence>
<feature type="transmembrane region" description="Helical" evidence="5">
    <location>
        <begin position="634"/>
        <end position="651"/>
    </location>
</feature>
<evidence type="ECO:0000313" key="8">
    <source>
        <dbReference type="Proteomes" id="UP000284375"/>
    </source>
</evidence>
<dbReference type="Gene3D" id="1.20.1250.20">
    <property type="entry name" value="MFS general substrate transporter like domains"/>
    <property type="match status" value="1"/>
</dbReference>
<gene>
    <name evidence="7" type="ORF">VSDG_09108</name>
</gene>
<dbReference type="InterPro" id="IPR002293">
    <property type="entry name" value="AA/rel_permease1"/>
</dbReference>
<keyword evidence="8" id="KW-1185">Reference proteome</keyword>
<feature type="transmembrane region" description="Helical" evidence="5">
    <location>
        <begin position="318"/>
        <end position="337"/>
    </location>
</feature>
<organism evidence="7 8">
    <name type="scientific">Cytospora chrysosperma</name>
    <name type="common">Cytospora canker fungus</name>
    <name type="synonym">Sphaeria chrysosperma</name>
    <dbReference type="NCBI Taxonomy" id="252740"/>
    <lineage>
        <taxon>Eukaryota</taxon>
        <taxon>Fungi</taxon>
        <taxon>Dikarya</taxon>
        <taxon>Ascomycota</taxon>
        <taxon>Pezizomycotina</taxon>
        <taxon>Sordariomycetes</taxon>
        <taxon>Sordariomycetidae</taxon>
        <taxon>Diaporthales</taxon>
        <taxon>Cytosporaceae</taxon>
        <taxon>Cytospora</taxon>
    </lineage>
</organism>
<keyword evidence="2 5" id="KW-0812">Transmembrane</keyword>
<dbReference type="OrthoDB" id="10027823at2759"/>
<accession>A0A423VEE6</accession>
<feature type="transmembrane region" description="Helical" evidence="5">
    <location>
        <begin position="473"/>
        <end position="497"/>
    </location>
</feature>
<feature type="transmembrane region" description="Helical" evidence="5">
    <location>
        <begin position="282"/>
        <end position="306"/>
    </location>
</feature>
<dbReference type="InterPro" id="IPR020846">
    <property type="entry name" value="MFS_dom"/>
</dbReference>
<dbReference type="Pfam" id="PF13520">
    <property type="entry name" value="AA_permease_2"/>
    <property type="match status" value="1"/>
</dbReference>
<feature type="transmembrane region" description="Helical" evidence="5">
    <location>
        <begin position="581"/>
        <end position="600"/>
    </location>
</feature>
<dbReference type="InterPro" id="IPR011701">
    <property type="entry name" value="MFS"/>
</dbReference>
<evidence type="ECO:0000256" key="2">
    <source>
        <dbReference type="ARBA" id="ARBA00022692"/>
    </source>
</evidence>
<keyword evidence="3 5" id="KW-1133">Transmembrane helix</keyword>
<dbReference type="PROSITE" id="PS50850">
    <property type="entry name" value="MFS"/>
    <property type="match status" value="1"/>
</dbReference>
<dbReference type="PROSITE" id="PS00216">
    <property type="entry name" value="SUGAR_TRANSPORT_1"/>
    <property type="match status" value="1"/>
</dbReference>
<feature type="transmembrane region" description="Helical" evidence="5">
    <location>
        <begin position="672"/>
        <end position="692"/>
    </location>
</feature>
<feature type="transmembrane region" description="Helical" evidence="5">
    <location>
        <begin position="509"/>
        <end position="529"/>
    </location>
</feature>
<dbReference type="Gene3D" id="1.20.1740.10">
    <property type="entry name" value="Amino acid/polyamine transporter I"/>
    <property type="match status" value="1"/>
</dbReference>
<dbReference type="PANTHER" id="PTHR23520">
    <property type="entry name" value="TRANSPORTER, PUTATIVE (AFU_ORTHOLOGUE AFUA_3G04000)-RELATED"/>
    <property type="match status" value="1"/>
</dbReference>
<dbReference type="Proteomes" id="UP000284375">
    <property type="component" value="Unassembled WGS sequence"/>
</dbReference>
<protein>
    <recommendedName>
        <fullName evidence="6">Major facilitator superfamily (MFS) profile domain-containing protein</fullName>
    </recommendedName>
</protein>
<dbReference type="Pfam" id="PF07690">
    <property type="entry name" value="MFS_1"/>
    <property type="match status" value="1"/>
</dbReference>
<dbReference type="InterPro" id="IPR036259">
    <property type="entry name" value="MFS_trans_sf"/>
</dbReference>
<proteinExistence type="predicted"/>
<feature type="transmembrane region" description="Helical" evidence="5">
    <location>
        <begin position="751"/>
        <end position="773"/>
    </location>
</feature>
<dbReference type="AlphaFoldDB" id="A0A423VEE6"/>
<evidence type="ECO:0000313" key="7">
    <source>
        <dbReference type="EMBL" id="ROV89288.1"/>
    </source>
</evidence>
<evidence type="ECO:0000256" key="4">
    <source>
        <dbReference type="ARBA" id="ARBA00023136"/>
    </source>
</evidence>
<feature type="transmembrane region" description="Helical" evidence="5">
    <location>
        <begin position="157"/>
        <end position="179"/>
    </location>
</feature>
<reference evidence="7 8" key="1">
    <citation type="submission" date="2015-09" db="EMBL/GenBank/DDBJ databases">
        <title>Host preference determinants of Valsa canker pathogens revealed by comparative genomics.</title>
        <authorList>
            <person name="Yin Z."/>
            <person name="Huang L."/>
        </authorList>
    </citation>
    <scope>NUCLEOTIDE SEQUENCE [LARGE SCALE GENOMIC DNA]</scope>
    <source>
        <strain evidence="7 8">YSFL</strain>
    </source>
</reference>
<dbReference type="EMBL" id="LJZO01000059">
    <property type="protein sequence ID" value="ROV89288.1"/>
    <property type="molecule type" value="Genomic_DNA"/>
</dbReference>
<feature type="transmembrane region" description="Helical" evidence="5">
    <location>
        <begin position="92"/>
        <end position="110"/>
    </location>
</feature>
<evidence type="ECO:0000256" key="5">
    <source>
        <dbReference type="SAM" id="Phobius"/>
    </source>
</evidence>
<dbReference type="InterPro" id="IPR005829">
    <property type="entry name" value="Sugar_transporter_CS"/>
</dbReference>
<comment type="subcellular location">
    <subcellularLocation>
        <location evidence="1">Membrane</location>
        <topology evidence="1">Multi-pass membrane protein</topology>
    </subcellularLocation>
</comment>
<feature type="transmembrane region" description="Helical" evidence="5">
    <location>
        <begin position="191"/>
        <end position="213"/>
    </location>
</feature>
<dbReference type="GO" id="GO:0000329">
    <property type="term" value="C:fungal-type vacuole membrane"/>
    <property type="evidence" value="ECO:0007669"/>
    <property type="project" value="TreeGrafter"/>
</dbReference>
<feature type="transmembrane region" description="Helical" evidence="5">
    <location>
        <begin position="28"/>
        <end position="53"/>
    </location>
</feature>
<name>A0A423VEE6_CYTCH</name>
<dbReference type="PANTHER" id="PTHR23520:SF5">
    <property type="entry name" value="TRANSPORTER, PUTATIVE (AFU_ORTHOLOGUE AFUA_3G04000)-RELATED"/>
    <property type="match status" value="1"/>
</dbReference>
<feature type="transmembrane region" description="Helical" evidence="5">
    <location>
        <begin position="434"/>
        <end position="461"/>
    </location>
</feature>
<feature type="transmembrane region" description="Helical" evidence="5">
    <location>
        <begin position="712"/>
        <end position="731"/>
    </location>
</feature>
<feature type="domain" description="Major facilitator superfamily (MFS) profile" evidence="6">
    <location>
        <begin position="1"/>
        <end position="460"/>
    </location>
</feature>
<dbReference type="GO" id="GO:0022857">
    <property type="term" value="F:transmembrane transporter activity"/>
    <property type="evidence" value="ECO:0007669"/>
    <property type="project" value="InterPro"/>
</dbReference>
<evidence type="ECO:0000259" key="6">
    <source>
        <dbReference type="PROSITE" id="PS50850"/>
    </source>
</evidence>
<feature type="transmembrane region" description="Helical" evidence="5">
    <location>
        <begin position="65"/>
        <end position="85"/>
    </location>
</feature>
<evidence type="ECO:0000256" key="1">
    <source>
        <dbReference type="ARBA" id="ARBA00004141"/>
    </source>
</evidence>
<feature type="transmembrane region" description="Helical" evidence="5">
    <location>
        <begin position="555"/>
        <end position="574"/>
    </location>
</feature>